<proteinExistence type="predicted"/>
<evidence type="ECO:0000256" key="1">
    <source>
        <dbReference type="SAM" id="MobiDB-lite"/>
    </source>
</evidence>
<dbReference type="Proteomes" id="UP000639772">
    <property type="component" value="Chromosome 3"/>
</dbReference>
<evidence type="ECO:0000313" key="2">
    <source>
        <dbReference type="EMBL" id="KAG0490767.1"/>
    </source>
</evidence>
<protein>
    <submittedName>
        <fullName evidence="2">Uncharacterized protein</fullName>
    </submittedName>
</protein>
<organism evidence="2 3">
    <name type="scientific">Vanilla planifolia</name>
    <name type="common">Vanilla</name>
    <dbReference type="NCBI Taxonomy" id="51239"/>
    <lineage>
        <taxon>Eukaryota</taxon>
        <taxon>Viridiplantae</taxon>
        <taxon>Streptophyta</taxon>
        <taxon>Embryophyta</taxon>
        <taxon>Tracheophyta</taxon>
        <taxon>Spermatophyta</taxon>
        <taxon>Magnoliopsida</taxon>
        <taxon>Liliopsida</taxon>
        <taxon>Asparagales</taxon>
        <taxon>Orchidaceae</taxon>
        <taxon>Vanilloideae</taxon>
        <taxon>Vanilleae</taxon>
        <taxon>Vanilla</taxon>
    </lineage>
</organism>
<gene>
    <name evidence="2" type="ORF">HPP92_007630</name>
</gene>
<reference evidence="2 3" key="1">
    <citation type="journal article" date="2020" name="Nat. Food">
        <title>A phased Vanilla planifolia genome enables genetic improvement of flavour and production.</title>
        <authorList>
            <person name="Hasing T."/>
            <person name="Tang H."/>
            <person name="Brym M."/>
            <person name="Khazi F."/>
            <person name="Huang T."/>
            <person name="Chambers A.H."/>
        </authorList>
    </citation>
    <scope>NUCLEOTIDE SEQUENCE [LARGE SCALE GENOMIC DNA]</scope>
    <source>
        <tissue evidence="2">Leaf</tissue>
    </source>
</reference>
<feature type="region of interest" description="Disordered" evidence="1">
    <location>
        <begin position="1"/>
        <end position="21"/>
    </location>
</feature>
<dbReference type="AlphaFoldDB" id="A0A835RRJ8"/>
<comment type="caution">
    <text evidence="2">The sequence shown here is derived from an EMBL/GenBank/DDBJ whole genome shotgun (WGS) entry which is preliminary data.</text>
</comment>
<evidence type="ECO:0000313" key="3">
    <source>
        <dbReference type="Proteomes" id="UP000639772"/>
    </source>
</evidence>
<name>A0A835RRJ8_VANPL</name>
<feature type="compositionally biased region" description="Basic and acidic residues" evidence="1">
    <location>
        <begin position="39"/>
        <end position="57"/>
    </location>
</feature>
<accession>A0A835RRJ8</accession>
<dbReference type="EMBL" id="JADCNM010000003">
    <property type="protein sequence ID" value="KAG0490767.1"/>
    <property type="molecule type" value="Genomic_DNA"/>
</dbReference>
<feature type="region of interest" description="Disordered" evidence="1">
    <location>
        <begin position="36"/>
        <end position="68"/>
    </location>
</feature>
<sequence>MKTGGGIPNPITTEIGAGGGRHRVLRPVGGWTVASGDRVQVKDRRSQGKGLEGREEYWSGQGSGVNGV</sequence>